<dbReference type="PROSITE" id="PS51729">
    <property type="entry name" value="GNAT_YJDJ"/>
    <property type="match status" value="1"/>
</dbReference>
<dbReference type="InterPro" id="IPR016181">
    <property type="entry name" value="Acyl_CoA_acyltransferase"/>
</dbReference>
<evidence type="ECO:0000313" key="4">
    <source>
        <dbReference type="Proteomes" id="UP000183642"/>
    </source>
</evidence>
<dbReference type="CDD" id="cd04301">
    <property type="entry name" value="NAT_SF"/>
    <property type="match status" value="1"/>
</dbReference>
<name>A0A1I5F0E0_9ACTN</name>
<evidence type="ECO:0000313" key="3">
    <source>
        <dbReference type="EMBL" id="SFO17244.1"/>
    </source>
</evidence>
<accession>A0A1I5F0E0</accession>
<gene>
    <name evidence="3" type="ORF">SAMN05660359_01753</name>
</gene>
<keyword evidence="4" id="KW-1185">Reference proteome</keyword>
<dbReference type="PROSITE" id="PS51186">
    <property type="entry name" value="GNAT"/>
    <property type="match status" value="1"/>
</dbReference>
<reference evidence="4" key="1">
    <citation type="submission" date="2016-10" db="EMBL/GenBank/DDBJ databases">
        <authorList>
            <person name="Varghese N."/>
            <person name="Submissions S."/>
        </authorList>
    </citation>
    <scope>NUCLEOTIDE SEQUENCE [LARGE SCALE GENOMIC DNA]</scope>
    <source>
        <strain evidence="4">DSM 43161</strain>
    </source>
</reference>
<feature type="domain" description="N-acetyltransferase" evidence="1">
    <location>
        <begin position="1"/>
        <end position="120"/>
    </location>
</feature>
<dbReference type="InterPro" id="IPR031165">
    <property type="entry name" value="GNAT_YJDJ"/>
</dbReference>
<dbReference type="PANTHER" id="PTHR31435">
    <property type="entry name" value="PROTEIN NATD1"/>
    <property type="match status" value="1"/>
</dbReference>
<sequence length="120" mass="13116">MSGSAAQVVDDVARSRFEVLVDGEVAGFAEYRRTPTSVSFTHTVIEPAYEGRGLGSVLARRALDATRESGAQVLPYCPFIRAWIARHPEYLDLVPAGRRAQFHLPAAGDRPAPDPREPAR</sequence>
<dbReference type="EMBL" id="FOWE01000004">
    <property type="protein sequence ID" value="SFO17244.1"/>
    <property type="molecule type" value="Genomic_DNA"/>
</dbReference>
<dbReference type="OrthoDB" id="5405911at2"/>
<dbReference type="SUPFAM" id="SSF55729">
    <property type="entry name" value="Acyl-CoA N-acyltransferases (Nat)"/>
    <property type="match status" value="1"/>
</dbReference>
<organism evidence="3 4">
    <name type="scientific">Geodermatophilus obscurus</name>
    <dbReference type="NCBI Taxonomy" id="1861"/>
    <lineage>
        <taxon>Bacteria</taxon>
        <taxon>Bacillati</taxon>
        <taxon>Actinomycetota</taxon>
        <taxon>Actinomycetes</taxon>
        <taxon>Geodermatophilales</taxon>
        <taxon>Geodermatophilaceae</taxon>
        <taxon>Geodermatophilus</taxon>
    </lineage>
</organism>
<dbReference type="Proteomes" id="UP000183642">
    <property type="component" value="Unassembled WGS sequence"/>
</dbReference>
<dbReference type="RefSeq" id="WP_075013167.1">
    <property type="nucleotide sequence ID" value="NZ_FOWE01000004.1"/>
</dbReference>
<dbReference type="AlphaFoldDB" id="A0A1I5F0E0"/>
<dbReference type="GO" id="GO:0016747">
    <property type="term" value="F:acyltransferase activity, transferring groups other than amino-acyl groups"/>
    <property type="evidence" value="ECO:0007669"/>
    <property type="project" value="InterPro"/>
</dbReference>
<evidence type="ECO:0000259" key="2">
    <source>
        <dbReference type="PROSITE" id="PS51729"/>
    </source>
</evidence>
<dbReference type="InterPro" id="IPR000182">
    <property type="entry name" value="GNAT_dom"/>
</dbReference>
<dbReference type="Gene3D" id="3.40.630.30">
    <property type="match status" value="1"/>
</dbReference>
<feature type="domain" description="N-acetyltransferase" evidence="2">
    <location>
        <begin position="9"/>
        <end position="95"/>
    </location>
</feature>
<dbReference type="PANTHER" id="PTHR31435:SF10">
    <property type="entry name" value="BSR4717 PROTEIN"/>
    <property type="match status" value="1"/>
</dbReference>
<dbReference type="InterPro" id="IPR045057">
    <property type="entry name" value="Gcn5-rel_NAT"/>
</dbReference>
<evidence type="ECO:0000259" key="1">
    <source>
        <dbReference type="PROSITE" id="PS51186"/>
    </source>
</evidence>
<dbReference type="Pfam" id="PF14542">
    <property type="entry name" value="Acetyltransf_CG"/>
    <property type="match status" value="1"/>
</dbReference>
<protein>
    <submittedName>
        <fullName evidence="3">Uncharacterized protein</fullName>
    </submittedName>
</protein>
<proteinExistence type="predicted"/>